<dbReference type="AlphaFoldDB" id="A0A448X540"/>
<dbReference type="EMBL" id="CAAALY010094188">
    <property type="protein sequence ID" value="VEL28333.1"/>
    <property type="molecule type" value="Genomic_DNA"/>
</dbReference>
<gene>
    <name evidence="1" type="ORF">PXEA_LOCUS21773</name>
</gene>
<dbReference type="Proteomes" id="UP000784294">
    <property type="component" value="Unassembled WGS sequence"/>
</dbReference>
<keyword evidence="2" id="KW-1185">Reference proteome</keyword>
<accession>A0A448X540</accession>
<reference evidence="1" key="1">
    <citation type="submission" date="2018-11" db="EMBL/GenBank/DDBJ databases">
        <authorList>
            <consortium name="Pathogen Informatics"/>
        </authorList>
    </citation>
    <scope>NUCLEOTIDE SEQUENCE</scope>
</reference>
<evidence type="ECO:0000313" key="2">
    <source>
        <dbReference type="Proteomes" id="UP000784294"/>
    </source>
</evidence>
<organism evidence="1 2">
    <name type="scientific">Protopolystoma xenopodis</name>
    <dbReference type="NCBI Taxonomy" id="117903"/>
    <lineage>
        <taxon>Eukaryota</taxon>
        <taxon>Metazoa</taxon>
        <taxon>Spiralia</taxon>
        <taxon>Lophotrochozoa</taxon>
        <taxon>Platyhelminthes</taxon>
        <taxon>Monogenea</taxon>
        <taxon>Polyopisthocotylea</taxon>
        <taxon>Polystomatidea</taxon>
        <taxon>Polystomatidae</taxon>
        <taxon>Protopolystoma</taxon>
    </lineage>
</organism>
<protein>
    <submittedName>
        <fullName evidence="1">Uncharacterized protein</fullName>
    </submittedName>
</protein>
<evidence type="ECO:0000313" key="1">
    <source>
        <dbReference type="EMBL" id="VEL28333.1"/>
    </source>
</evidence>
<sequence>MNLKSAQAVRVIIADSSLFQAPVHQVSLKEDVHSLPDFSFPGVVLMCGQLSLAFQTIVWPVMAMGSAISDLSVSIFLHSRWCY</sequence>
<name>A0A448X540_9PLAT</name>
<comment type="caution">
    <text evidence="1">The sequence shown here is derived from an EMBL/GenBank/DDBJ whole genome shotgun (WGS) entry which is preliminary data.</text>
</comment>
<proteinExistence type="predicted"/>